<feature type="coiled-coil region" evidence="1">
    <location>
        <begin position="172"/>
        <end position="318"/>
    </location>
</feature>
<gene>
    <name evidence="2" type="ORF">ODALV1_LOCUS22409</name>
</gene>
<sequence>MCVCAQNKTIQIAPVPTNILRNSSTQNSTQQMILFINENSGVVLASPVYTDSFVAQQNSTFEQLHQIDSNFLKYTKENFTSFQSVIKNYKKAIIDLKTSKENEIYLRGKLGLQQQICQSQAAAIQNLNGKLNTLQNNTVEKSQFDAIQQQNVKFAQNFEALFVEHETIRLHLAECGKSLENANKIVSELEQEKLHWKKEFQTVKSDRDELVRQHEKLLQDLKLAEDQICQLNDTVDADAKFKVNVEILLSKNEHLEKTLAELETNNKIQLAERDKKFQEAETETQSLKSEVISLRTQVRVLNAEKLDLRQKMESLESKSGETEDGLRERIETQSQNIMAKSKTIFKLKKRLAKYESKKPKWKCGNVMKRSSVEIISFEPISDTDDD</sequence>
<dbReference type="Proteomes" id="UP001642540">
    <property type="component" value="Unassembled WGS sequence"/>
</dbReference>
<evidence type="ECO:0000313" key="2">
    <source>
        <dbReference type="EMBL" id="CAL8128641.1"/>
    </source>
</evidence>
<organism evidence="2 3">
    <name type="scientific">Orchesella dallaii</name>
    <dbReference type="NCBI Taxonomy" id="48710"/>
    <lineage>
        <taxon>Eukaryota</taxon>
        <taxon>Metazoa</taxon>
        <taxon>Ecdysozoa</taxon>
        <taxon>Arthropoda</taxon>
        <taxon>Hexapoda</taxon>
        <taxon>Collembola</taxon>
        <taxon>Entomobryomorpha</taxon>
        <taxon>Entomobryoidea</taxon>
        <taxon>Orchesellidae</taxon>
        <taxon>Orchesellinae</taxon>
        <taxon>Orchesella</taxon>
    </lineage>
</organism>
<accession>A0ABP1RI00</accession>
<reference evidence="2 3" key="1">
    <citation type="submission" date="2024-08" db="EMBL/GenBank/DDBJ databases">
        <authorList>
            <person name="Cucini C."/>
            <person name="Frati F."/>
        </authorList>
    </citation>
    <scope>NUCLEOTIDE SEQUENCE [LARGE SCALE GENOMIC DNA]</scope>
</reference>
<protein>
    <submittedName>
        <fullName evidence="2">Uncharacterized protein</fullName>
    </submittedName>
</protein>
<comment type="caution">
    <text evidence="2">The sequence shown here is derived from an EMBL/GenBank/DDBJ whole genome shotgun (WGS) entry which is preliminary data.</text>
</comment>
<dbReference type="Gene3D" id="1.10.287.2610">
    <property type="match status" value="1"/>
</dbReference>
<dbReference type="EMBL" id="CAXLJM020000075">
    <property type="protein sequence ID" value="CAL8128641.1"/>
    <property type="molecule type" value="Genomic_DNA"/>
</dbReference>
<evidence type="ECO:0000313" key="3">
    <source>
        <dbReference type="Proteomes" id="UP001642540"/>
    </source>
</evidence>
<proteinExistence type="predicted"/>
<name>A0ABP1RI00_9HEXA</name>
<evidence type="ECO:0000256" key="1">
    <source>
        <dbReference type="SAM" id="Coils"/>
    </source>
</evidence>
<keyword evidence="1" id="KW-0175">Coiled coil</keyword>
<keyword evidence="3" id="KW-1185">Reference proteome</keyword>